<dbReference type="InterPro" id="IPR036282">
    <property type="entry name" value="Glutathione-S-Trfase_C_sf"/>
</dbReference>
<dbReference type="PROSITE" id="PS50405">
    <property type="entry name" value="GST_CTER"/>
    <property type="match status" value="1"/>
</dbReference>
<feature type="domain" description="GST C-terminal" evidence="2">
    <location>
        <begin position="91"/>
        <end position="215"/>
    </location>
</feature>
<dbReference type="EMBL" id="JAESVA010000009">
    <property type="protein sequence ID" value="MCB8882738.1"/>
    <property type="molecule type" value="Genomic_DNA"/>
</dbReference>
<evidence type="ECO:0000313" key="4">
    <source>
        <dbReference type="Proteomes" id="UP000721844"/>
    </source>
</evidence>
<comment type="caution">
    <text evidence="3">The sequence shown here is derived from an EMBL/GenBank/DDBJ whole genome shotgun (WGS) entry which is preliminary data.</text>
</comment>
<dbReference type="InterPro" id="IPR036249">
    <property type="entry name" value="Thioredoxin-like_sf"/>
</dbReference>
<dbReference type="PANTHER" id="PTHR44051">
    <property type="entry name" value="GLUTATHIONE S-TRANSFERASE-RELATED"/>
    <property type="match status" value="1"/>
</dbReference>
<proteinExistence type="predicted"/>
<feature type="domain" description="GST N-terminal" evidence="1">
    <location>
        <begin position="4"/>
        <end position="86"/>
    </location>
</feature>
<evidence type="ECO:0000259" key="1">
    <source>
        <dbReference type="PROSITE" id="PS50404"/>
    </source>
</evidence>
<dbReference type="RefSeq" id="WP_227309396.1">
    <property type="nucleotide sequence ID" value="NZ_JAESVA010000009.1"/>
</dbReference>
<keyword evidence="4" id="KW-1185">Reference proteome</keyword>
<dbReference type="Pfam" id="PF13417">
    <property type="entry name" value="GST_N_3"/>
    <property type="match status" value="1"/>
</dbReference>
<dbReference type="InterPro" id="IPR004045">
    <property type="entry name" value="Glutathione_S-Trfase_N"/>
</dbReference>
<accession>A0A964E678</accession>
<dbReference type="InterPro" id="IPR010987">
    <property type="entry name" value="Glutathione-S-Trfase_C-like"/>
</dbReference>
<dbReference type="Gene3D" id="1.20.1050.10">
    <property type="match status" value="1"/>
</dbReference>
<dbReference type="PROSITE" id="PS50404">
    <property type="entry name" value="GST_NTER"/>
    <property type="match status" value="1"/>
</dbReference>
<dbReference type="SFLD" id="SFLDS00019">
    <property type="entry name" value="Glutathione_Transferase_(cytos"/>
    <property type="match status" value="1"/>
</dbReference>
<dbReference type="CDD" id="cd03051">
    <property type="entry name" value="GST_N_GTT2_like"/>
    <property type="match status" value="1"/>
</dbReference>
<dbReference type="SUPFAM" id="SSF47616">
    <property type="entry name" value="GST C-terminal domain-like"/>
    <property type="match status" value="1"/>
</dbReference>
<dbReference type="Proteomes" id="UP000721844">
    <property type="component" value="Unassembled WGS sequence"/>
</dbReference>
<evidence type="ECO:0000259" key="2">
    <source>
        <dbReference type="PROSITE" id="PS50405"/>
    </source>
</evidence>
<dbReference type="InterPro" id="IPR034345">
    <property type="entry name" value="Gtt2-like_N"/>
</dbReference>
<gene>
    <name evidence="3" type="ORF">ACELLULO517_21010</name>
</gene>
<dbReference type="SFLD" id="SFLDG00358">
    <property type="entry name" value="Main_(cytGST)"/>
    <property type="match status" value="1"/>
</dbReference>
<dbReference type="InterPro" id="IPR040079">
    <property type="entry name" value="Glutathione_S-Trfase"/>
</dbReference>
<dbReference type="Pfam" id="PF13410">
    <property type="entry name" value="GST_C_2"/>
    <property type="match status" value="1"/>
</dbReference>
<dbReference type="Gene3D" id="3.40.30.10">
    <property type="entry name" value="Glutaredoxin"/>
    <property type="match status" value="1"/>
</dbReference>
<dbReference type="PANTHER" id="PTHR44051:SF8">
    <property type="entry name" value="GLUTATHIONE S-TRANSFERASE GSTA"/>
    <property type="match status" value="1"/>
</dbReference>
<dbReference type="AlphaFoldDB" id="A0A964E678"/>
<sequence length="215" mass="23629">MSVDNLKLYESSGSPNSRRVRIFLAEKGICVARVPVDLGVKEQFSDAYARINPRRVVPTLVLEDGTAIGEVPAIFRYLEEAYPNTPLLGTTAKDKALVVMWERRMELEGFAAVMETVRNKVPGLKGRAIAGAHDYDQIPAIVDRGRQRILDFYADLEARLATEPFVAGDRFSAADITALVTIDFATRALELGIPDGNDATRLWYDKVAARSSAAA</sequence>
<organism evidence="3 4">
    <name type="scientific">Acidisoma cellulosilyticum</name>
    <dbReference type="NCBI Taxonomy" id="2802395"/>
    <lineage>
        <taxon>Bacteria</taxon>
        <taxon>Pseudomonadati</taxon>
        <taxon>Pseudomonadota</taxon>
        <taxon>Alphaproteobacteria</taxon>
        <taxon>Acetobacterales</taxon>
        <taxon>Acidocellaceae</taxon>
        <taxon>Acidisoma</taxon>
    </lineage>
</organism>
<evidence type="ECO:0000313" key="3">
    <source>
        <dbReference type="EMBL" id="MCB8882738.1"/>
    </source>
</evidence>
<reference evidence="3 4" key="1">
    <citation type="journal article" date="2021" name="Microorganisms">
        <title>Acidisoma silvae sp. nov. and Acidisomacellulosilytica sp. nov., Two Acidophilic Bacteria Isolated from Decaying Wood, Hydrolyzing Cellulose and Producing Poly-3-hydroxybutyrate.</title>
        <authorList>
            <person name="Mieszkin S."/>
            <person name="Pouder E."/>
            <person name="Uroz S."/>
            <person name="Simon-Colin C."/>
            <person name="Alain K."/>
        </authorList>
    </citation>
    <scope>NUCLEOTIDE SEQUENCE [LARGE SCALE GENOMIC DNA]</scope>
    <source>
        <strain evidence="3 4">HW T5.17</strain>
    </source>
</reference>
<name>A0A964E678_9PROT</name>
<dbReference type="SUPFAM" id="SSF52833">
    <property type="entry name" value="Thioredoxin-like"/>
    <property type="match status" value="1"/>
</dbReference>
<protein>
    <submittedName>
        <fullName evidence="3">Glutathione S-transferase</fullName>
    </submittedName>
</protein>